<proteinExistence type="predicted"/>
<dbReference type="InterPro" id="IPR038461">
    <property type="entry name" value="Schlafen_AlbA_2_dom_sf"/>
</dbReference>
<reference evidence="2 3" key="1">
    <citation type="submission" date="2021-03" db="EMBL/GenBank/DDBJ databases">
        <title>Microbacterium pauli sp. nov., isolated from microfiltered milk.</title>
        <authorList>
            <person name="Bellassi P."/>
            <person name="Fontana A."/>
            <person name="Callegari M.L."/>
            <person name="Lorenzo M."/>
            <person name="Cappa F."/>
        </authorList>
    </citation>
    <scope>NUCLEOTIDE SEQUENCE [LARGE SCALE GENOMIC DNA]</scope>
    <source>
        <strain evidence="2 3">DSM 18909</strain>
    </source>
</reference>
<accession>A0ABS5XWW6</accession>
<sequence>MLFTSLHRYLGEAPGPITERMIEDAVSQRLPETGDLDWKSALPPEARFALSDIVKDMAAMANSGGGTIVFGVNETDKRAVGRQEAGELNEGYERTLRRVAYTAITPPIRGIYVERIAGDGPRAIAIVIPDSPDAPHLVYRDGHSFSAPLRNDSDTEWMRERDLEAAYRTRFSTVADAAETLETMYAECVSAYDPGKAVVLVGVARPRYSTSKTRRPRHAITGLRDEAWMRSAHWTNFDLRRSLSRPLSHPLDAVDPYAPRAGLRRWTALAADPTGGIGAHATVHDDGSVSLGWVAGGQWPSNREAAYAGREITSDSIEVFVGDFLSLVREVAGADSGTDVEIQIGLEWNDAADVVCYEMDSHGRSHLAPGLFGRAFTCVHATVSMQDAEERYYEDVRTVALDCVNQFGIRGLSALMEPPFPPRR</sequence>
<evidence type="ECO:0000313" key="3">
    <source>
        <dbReference type="Proteomes" id="UP000740605"/>
    </source>
</evidence>
<evidence type="ECO:0000259" key="1">
    <source>
        <dbReference type="Pfam" id="PF04326"/>
    </source>
</evidence>
<dbReference type="Gene3D" id="3.30.950.30">
    <property type="entry name" value="Schlafen, AAA domain"/>
    <property type="match status" value="1"/>
</dbReference>
<organism evidence="2 3">
    <name type="scientific">Microbacterium flavum</name>
    <dbReference type="NCBI Taxonomy" id="415216"/>
    <lineage>
        <taxon>Bacteria</taxon>
        <taxon>Bacillati</taxon>
        <taxon>Actinomycetota</taxon>
        <taxon>Actinomycetes</taxon>
        <taxon>Micrococcales</taxon>
        <taxon>Microbacteriaceae</taxon>
        <taxon>Microbacterium</taxon>
    </lineage>
</organism>
<dbReference type="GO" id="GO:0005524">
    <property type="term" value="F:ATP binding"/>
    <property type="evidence" value="ECO:0007669"/>
    <property type="project" value="UniProtKB-KW"/>
</dbReference>
<name>A0ABS5XWW6_9MICO</name>
<dbReference type="InterPro" id="IPR007421">
    <property type="entry name" value="Schlafen_AlbA_2_dom"/>
</dbReference>
<protein>
    <submittedName>
        <fullName evidence="2">ATP-binding protein</fullName>
    </submittedName>
</protein>
<comment type="caution">
    <text evidence="2">The sequence shown here is derived from an EMBL/GenBank/DDBJ whole genome shotgun (WGS) entry which is preliminary data.</text>
</comment>
<keyword evidence="2" id="KW-0067">ATP-binding</keyword>
<dbReference type="EMBL" id="JAFLHG010000008">
    <property type="protein sequence ID" value="MBT8798427.1"/>
    <property type="molecule type" value="Genomic_DNA"/>
</dbReference>
<dbReference type="RefSeq" id="WP_215487658.1">
    <property type="nucleotide sequence ID" value="NZ_BAAAPJ010000006.1"/>
</dbReference>
<dbReference type="Pfam" id="PF04326">
    <property type="entry name" value="SLFN_AlbA_2"/>
    <property type="match status" value="1"/>
</dbReference>
<dbReference type="Proteomes" id="UP000740605">
    <property type="component" value="Unassembled WGS sequence"/>
</dbReference>
<gene>
    <name evidence="2" type="ORF">J0P97_10125</name>
</gene>
<evidence type="ECO:0000313" key="2">
    <source>
        <dbReference type="EMBL" id="MBT8798427.1"/>
    </source>
</evidence>
<keyword evidence="3" id="KW-1185">Reference proteome</keyword>
<keyword evidence="2" id="KW-0547">Nucleotide-binding</keyword>
<feature type="domain" description="Schlafen AlbA-2" evidence="1">
    <location>
        <begin position="32"/>
        <end position="154"/>
    </location>
</feature>